<dbReference type="EMBL" id="REGN01005650">
    <property type="protein sequence ID" value="RNA12629.1"/>
    <property type="molecule type" value="Genomic_DNA"/>
</dbReference>
<sequence>MKYYIVVGRLADPKHKIEYSKMLRKSLQTIEQQEESDIQKRWLEILEVYCKTAEEVLGFVNYKKKRWISDETWALAAER</sequence>
<comment type="caution">
    <text evidence="1">The sequence shown here is derived from an EMBL/GenBank/DDBJ whole genome shotgun (WGS) entry which is preliminary data.</text>
</comment>
<protein>
    <submittedName>
        <fullName evidence="1">Craniofacial development 2-like</fullName>
    </submittedName>
</protein>
<proteinExistence type="predicted"/>
<organism evidence="1 2">
    <name type="scientific">Brachionus plicatilis</name>
    <name type="common">Marine rotifer</name>
    <name type="synonym">Brachionus muelleri</name>
    <dbReference type="NCBI Taxonomy" id="10195"/>
    <lineage>
        <taxon>Eukaryota</taxon>
        <taxon>Metazoa</taxon>
        <taxon>Spiralia</taxon>
        <taxon>Gnathifera</taxon>
        <taxon>Rotifera</taxon>
        <taxon>Eurotatoria</taxon>
        <taxon>Monogononta</taxon>
        <taxon>Pseudotrocha</taxon>
        <taxon>Ploima</taxon>
        <taxon>Brachionidae</taxon>
        <taxon>Brachionus</taxon>
    </lineage>
</organism>
<evidence type="ECO:0000313" key="2">
    <source>
        <dbReference type="Proteomes" id="UP000276133"/>
    </source>
</evidence>
<reference evidence="1 2" key="1">
    <citation type="journal article" date="2018" name="Sci. Rep.">
        <title>Genomic signatures of local adaptation to the degree of environmental predictability in rotifers.</title>
        <authorList>
            <person name="Franch-Gras L."/>
            <person name="Hahn C."/>
            <person name="Garcia-Roger E.M."/>
            <person name="Carmona M.J."/>
            <person name="Serra M."/>
            <person name="Gomez A."/>
        </authorList>
    </citation>
    <scope>NUCLEOTIDE SEQUENCE [LARGE SCALE GENOMIC DNA]</scope>
    <source>
        <strain evidence="1">HYR1</strain>
    </source>
</reference>
<dbReference type="Proteomes" id="UP000276133">
    <property type="component" value="Unassembled WGS sequence"/>
</dbReference>
<gene>
    <name evidence="1" type="ORF">BpHYR1_021980</name>
</gene>
<name>A0A3M7QMX1_BRAPC</name>
<dbReference type="AlphaFoldDB" id="A0A3M7QMX1"/>
<dbReference type="OrthoDB" id="414666at2759"/>
<evidence type="ECO:0000313" key="1">
    <source>
        <dbReference type="EMBL" id="RNA12629.1"/>
    </source>
</evidence>
<accession>A0A3M7QMX1</accession>
<keyword evidence="2" id="KW-1185">Reference proteome</keyword>